<dbReference type="PANTHER" id="PTHR33799">
    <property type="entry name" value="PTS PERMEASE-RELATED-RELATED"/>
    <property type="match status" value="1"/>
</dbReference>
<evidence type="ECO:0000256" key="4">
    <source>
        <dbReference type="ARBA" id="ARBA00022597"/>
    </source>
</evidence>
<dbReference type="GO" id="GO:0016020">
    <property type="term" value="C:membrane"/>
    <property type="evidence" value="ECO:0007669"/>
    <property type="project" value="InterPro"/>
</dbReference>
<dbReference type="STRING" id="37625.SAMN05660420_01605"/>
<dbReference type="Pfam" id="PF03610">
    <property type="entry name" value="EIIA-man"/>
    <property type="match status" value="1"/>
</dbReference>
<dbReference type="SUPFAM" id="SSF53062">
    <property type="entry name" value="PTS system fructose IIA component-like"/>
    <property type="match status" value="1"/>
</dbReference>
<gene>
    <name evidence="9" type="ORF">SAMN05660420_01605</name>
</gene>
<keyword evidence="6" id="KW-0598">Phosphotransferase system</keyword>
<evidence type="ECO:0000256" key="7">
    <source>
        <dbReference type="ARBA" id="ARBA00022777"/>
    </source>
</evidence>
<evidence type="ECO:0000256" key="5">
    <source>
        <dbReference type="ARBA" id="ARBA00022679"/>
    </source>
</evidence>
<feature type="domain" description="PTS EIIA type-4" evidence="8">
    <location>
        <begin position="1"/>
        <end position="124"/>
    </location>
</feature>
<accession>A0A1H3ZMZ1</accession>
<evidence type="ECO:0000256" key="6">
    <source>
        <dbReference type="ARBA" id="ARBA00022683"/>
    </source>
</evidence>
<dbReference type="Proteomes" id="UP000199409">
    <property type="component" value="Unassembled WGS sequence"/>
</dbReference>
<organism evidence="9 10">
    <name type="scientific">Desulfuromusa kysingii</name>
    <dbReference type="NCBI Taxonomy" id="37625"/>
    <lineage>
        <taxon>Bacteria</taxon>
        <taxon>Pseudomonadati</taxon>
        <taxon>Thermodesulfobacteriota</taxon>
        <taxon>Desulfuromonadia</taxon>
        <taxon>Desulfuromonadales</taxon>
        <taxon>Geopsychrobacteraceae</taxon>
        <taxon>Desulfuromusa</taxon>
    </lineage>
</organism>
<keyword evidence="2" id="KW-0813">Transport</keyword>
<sequence length="135" mass="14483">MIGIVLVSHAGIADELLHAAELILGPVRSIAAVSISRDMSIDVAKEKLQQALKAVNNNQDGVIILTDLFGGTPTNLSAEFLQDGDIEILTGVNLPMLLKGISSREDHDLNGLATLLKDYAQNAIMRPSELLRSVR</sequence>
<evidence type="ECO:0000256" key="2">
    <source>
        <dbReference type="ARBA" id="ARBA00022448"/>
    </source>
</evidence>
<dbReference type="OrthoDB" id="9794368at2"/>
<dbReference type="RefSeq" id="WP_092346502.1">
    <property type="nucleotide sequence ID" value="NZ_FNQN01000004.1"/>
</dbReference>
<dbReference type="PROSITE" id="PS51096">
    <property type="entry name" value="PTS_EIIA_TYPE_4"/>
    <property type="match status" value="1"/>
</dbReference>
<dbReference type="GO" id="GO:0016301">
    <property type="term" value="F:kinase activity"/>
    <property type="evidence" value="ECO:0007669"/>
    <property type="project" value="UniProtKB-KW"/>
</dbReference>
<evidence type="ECO:0000256" key="3">
    <source>
        <dbReference type="ARBA" id="ARBA00022490"/>
    </source>
</evidence>
<protein>
    <submittedName>
        <fullName evidence="9">PTS system, mannose-specific IIA component</fullName>
    </submittedName>
</protein>
<reference evidence="9 10" key="1">
    <citation type="submission" date="2016-10" db="EMBL/GenBank/DDBJ databases">
        <authorList>
            <person name="de Groot N.N."/>
        </authorList>
    </citation>
    <scope>NUCLEOTIDE SEQUENCE [LARGE SCALE GENOMIC DNA]</scope>
    <source>
        <strain evidence="9 10">DSM 7343</strain>
    </source>
</reference>
<evidence type="ECO:0000259" key="8">
    <source>
        <dbReference type="PROSITE" id="PS51096"/>
    </source>
</evidence>
<comment type="subcellular location">
    <subcellularLocation>
        <location evidence="1">Cytoplasm</location>
    </subcellularLocation>
</comment>
<dbReference type="InterPro" id="IPR051471">
    <property type="entry name" value="Bacterial_PTS_sugar_comp"/>
</dbReference>
<keyword evidence="10" id="KW-1185">Reference proteome</keyword>
<dbReference type="InterPro" id="IPR033887">
    <property type="entry name" value="PTS_IIA_man"/>
</dbReference>
<dbReference type="EMBL" id="FNQN01000004">
    <property type="protein sequence ID" value="SEA25159.1"/>
    <property type="molecule type" value="Genomic_DNA"/>
</dbReference>
<keyword evidence="3" id="KW-0963">Cytoplasm</keyword>
<proteinExistence type="predicted"/>
<dbReference type="PANTHER" id="PTHR33799:SF1">
    <property type="entry name" value="PTS SYSTEM MANNOSE-SPECIFIC EIIAB COMPONENT-RELATED"/>
    <property type="match status" value="1"/>
</dbReference>
<keyword evidence="5" id="KW-0808">Transferase</keyword>
<dbReference type="AlphaFoldDB" id="A0A1H3ZMZ1"/>
<evidence type="ECO:0000256" key="1">
    <source>
        <dbReference type="ARBA" id="ARBA00004496"/>
    </source>
</evidence>
<dbReference type="CDD" id="cd00006">
    <property type="entry name" value="PTS_IIA_man"/>
    <property type="match status" value="1"/>
</dbReference>
<dbReference type="Gene3D" id="3.40.50.510">
    <property type="entry name" value="Phosphotransferase system, mannose-type IIA component"/>
    <property type="match status" value="1"/>
</dbReference>
<dbReference type="GO" id="GO:0009401">
    <property type="term" value="P:phosphoenolpyruvate-dependent sugar phosphotransferase system"/>
    <property type="evidence" value="ECO:0007669"/>
    <property type="project" value="UniProtKB-KW"/>
</dbReference>
<dbReference type="GO" id="GO:0005737">
    <property type="term" value="C:cytoplasm"/>
    <property type="evidence" value="ECO:0007669"/>
    <property type="project" value="UniProtKB-SubCell"/>
</dbReference>
<dbReference type="InterPro" id="IPR004701">
    <property type="entry name" value="PTS_EIIA_man-typ"/>
</dbReference>
<evidence type="ECO:0000313" key="9">
    <source>
        <dbReference type="EMBL" id="SEA25159.1"/>
    </source>
</evidence>
<evidence type="ECO:0000313" key="10">
    <source>
        <dbReference type="Proteomes" id="UP000199409"/>
    </source>
</evidence>
<name>A0A1H3ZMZ1_9BACT</name>
<keyword evidence="4" id="KW-0762">Sugar transport</keyword>
<dbReference type="InterPro" id="IPR036662">
    <property type="entry name" value="PTS_EIIA_man-typ_sf"/>
</dbReference>
<keyword evidence="7" id="KW-0418">Kinase</keyword>